<dbReference type="EMBL" id="AJIL01000112">
    <property type="protein sequence ID" value="KNE94661.1"/>
    <property type="molecule type" value="Genomic_DNA"/>
</dbReference>
<dbReference type="AlphaFoldDB" id="A0A0L0V645"/>
<name>A0A0L0V645_9BASI</name>
<protein>
    <submittedName>
        <fullName evidence="2">Uncharacterized protein</fullName>
    </submittedName>
</protein>
<accession>A0A0L0V645</accession>
<evidence type="ECO:0000313" key="3">
    <source>
        <dbReference type="Proteomes" id="UP000054564"/>
    </source>
</evidence>
<sequence>MVVQQERPSNAHGSEIGEASSPESRDHEYCEVPSVRIICLRAYRSTSSGREDDIFAALGNTHAGDIPGWPSTTTVSAPARAHAVDSVTSPTLLFAPSPLIQVHWGRCKSPRQDTTRLIGGTCVKLRGKINMLLRRRLAQSLCTFGKEYKKLYSFGRGALCSLDILIEKIQPNRQIHQYGLKMVSSGPVVRIRLLLVQLGLWMVCNGSENPARRVTLNLFPGGDMDDIDNMVQLSLAPPQTTHLKVDQPDDSTISMQNPSTPFEDGMNAPRVFSNQHASIAPGSLNIAAGAGCSQMDQSLSTGAGQAHRPFAAQDSLCGPTPAAHSWSFTLLPAGVEDENGKASPTLEHQQHFNTDGPTWSGAEENKNLELETDPSKQSRTGTKMTASSSLQWLDKISHRLSPTPDAHVQYQPAKRIKYEHHEPAHTGVQESTIRNEAHLPQTGVPDTSLSTINQLKKGISVGTPSGCNPLNWPRQNFMNSGRFSDGPSTSFKPAIETEPQKVTLKTTDLFKFNANFFQQDRRKSLKFHSSPPIMEILEIIERSSPSHNQLNRSLWFKSWKERTAGIEWPEWPEVTPGRGNDDQIDQTENQLALLMLYIDVIGTIFRGYYPIDLDSIADPSSILLKQAVKMVKPSIEDKSFLLHEFFFEVPRRRFDIEPDAFLMTWDWLSVLIMESGHKNLKTLFFRNGKHISLEIRALFDEIFCSSIQRLNSRLKYYDYKHSTQLQQT</sequence>
<comment type="caution">
    <text evidence="2">The sequence shown here is derived from an EMBL/GenBank/DDBJ whole genome shotgun (WGS) entry which is preliminary data.</text>
</comment>
<feature type="region of interest" description="Disordered" evidence="1">
    <location>
        <begin position="425"/>
        <end position="447"/>
    </location>
</feature>
<evidence type="ECO:0000256" key="1">
    <source>
        <dbReference type="SAM" id="MobiDB-lite"/>
    </source>
</evidence>
<feature type="region of interest" description="Disordered" evidence="1">
    <location>
        <begin position="1"/>
        <end position="27"/>
    </location>
</feature>
<dbReference type="OrthoDB" id="10665206at2759"/>
<feature type="compositionally biased region" description="Polar residues" evidence="1">
    <location>
        <begin position="1"/>
        <end position="12"/>
    </location>
</feature>
<dbReference type="Proteomes" id="UP000054564">
    <property type="component" value="Unassembled WGS sequence"/>
</dbReference>
<keyword evidence="3" id="KW-1185">Reference proteome</keyword>
<evidence type="ECO:0000313" key="2">
    <source>
        <dbReference type="EMBL" id="KNE94661.1"/>
    </source>
</evidence>
<proteinExistence type="predicted"/>
<gene>
    <name evidence="2" type="ORF">PSTG_12023</name>
</gene>
<reference evidence="3" key="1">
    <citation type="submission" date="2014-03" db="EMBL/GenBank/DDBJ databases">
        <title>The Genome Sequence of Puccinia striiformis f. sp. tritici PST-78.</title>
        <authorList>
            <consortium name="The Broad Institute Genome Sequencing Platform"/>
            <person name="Cuomo C."/>
            <person name="Hulbert S."/>
            <person name="Chen X."/>
            <person name="Walker B."/>
            <person name="Young S.K."/>
            <person name="Zeng Q."/>
            <person name="Gargeya S."/>
            <person name="Fitzgerald M."/>
            <person name="Haas B."/>
            <person name="Abouelleil A."/>
            <person name="Alvarado L."/>
            <person name="Arachchi H.M."/>
            <person name="Berlin A.M."/>
            <person name="Chapman S.B."/>
            <person name="Goldberg J."/>
            <person name="Griggs A."/>
            <person name="Gujja S."/>
            <person name="Hansen M."/>
            <person name="Howarth C."/>
            <person name="Imamovic A."/>
            <person name="Larimer J."/>
            <person name="McCowan C."/>
            <person name="Montmayeur A."/>
            <person name="Murphy C."/>
            <person name="Neiman D."/>
            <person name="Pearson M."/>
            <person name="Priest M."/>
            <person name="Roberts A."/>
            <person name="Saif S."/>
            <person name="Shea T."/>
            <person name="Sisk P."/>
            <person name="Sykes S."/>
            <person name="Wortman J."/>
            <person name="Nusbaum C."/>
            <person name="Birren B."/>
        </authorList>
    </citation>
    <scope>NUCLEOTIDE SEQUENCE [LARGE SCALE GENOMIC DNA]</scope>
    <source>
        <strain evidence="3">race PST-78</strain>
    </source>
</reference>
<organism evidence="2 3">
    <name type="scientific">Puccinia striiformis f. sp. tritici PST-78</name>
    <dbReference type="NCBI Taxonomy" id="1165861"/>
    <lineage>
        <taxon>Eukaryota</taxon>
        <taxon>Fungi</taxon>
        <taxon>Dikarya</taxon>
        <taxon>Basidiomycota</taxon>
        <taxon>Pucciniomycotina</taxon>
        <taxon>Pucciniomycetes</taxon>
        <taxon>Pucciniales</taxon>
        <taxon>Pucciniaceae</taxon>
        <taxon>Puccinia</taxon>
    </lineage>
</organism>